<feature type="region of interest" description="Disordered" evidence="1">
    <location>
        <begin position="261"/>
        <end position="289"/>
    </location>
</feature>
<sequence length="361" mass="40895">MEVVKKTRKNTMEQLKEENAANGVFVPGSHAGPCQTMWSAGLKHYVDGWWRTPDGWKFVTRFFPVFVKKNPDTKKSFNCDVKNEGGQYVMATLPARDKLQAYLKSLQIWKDLRSMPDGLYTWIFYTRAASPVQFAATKTWSALEMGTIHLAIATNLQASAVHGAGELRKSGDTYTYNLLSGTFTGDWKKKVGVKGACTADVLEKYIDDEFKTRFSTFNLTKSDKTLITGDLPVTQQEIDTYTKAGWKFSFFPTQKECIDAMGATGGRRGGSGKKPRAKTQRRTDGLSAPQRILRLKQIERIQQAREEDILKHATAIMSPRNRDRPGWEHPSEAKQERLSELLNTNDRLLAMGKGRRTRRRL</sequence>
<dbReference type="AlphaFoldDB" id="A0A6C0F1N8"/>
<feature type="region of interest" description="Disordered" evidence="1">
    <location>
        <begin position="342"/>
        <end position="361"/>
    </location>
</feature>
<organism evidence="2">
    <name type="scientific">viral metagenome</name>
    <dbReference type="NCBI Taxonomy" id="1070528"/>
    <lineage>
        <taxon>unclassified sequences</taxon>
        <taxon>metagenomes</taxon>
        <taxon>organismal metagenomes</taxon>
    </lineage>
</organism>
<accession>A0A6C0F1N8</accession>
<proteinExistence type="predicted"/>
<protein>
    <submittedName>
        <fullName evidence="2">Uncharacterized protein</fullName>
    </submittedName>
</protein>
<dbReference type="EMBL" id="MN739021">
    <property type="protein sequence ID" value="QHT35426.1"/>
    <property type="molecule type" value="Genomic_DNA"/>
</dbReference>
<evidence type="ECO:0000256" key="1">
    <source>
        <dbReference type="SAM" id="MobiDB-lite"/>
    </source>
</evidence>
<reference evidence="2" key="1">
    <citation type="journal article" date="2020" name="Nature">
        <title>Giant virus diversity and host interactions through global metagenomics.</title>
        <authorList>
            <person name="Schulz F."/>
            <person name="Roux S."/>
            <person name="Paez-Espino D."/>
            <person name="Jungbluth S."/>
            <person name="Walsh D.A."/>
            <person name="Denef V.J."/>
            <person name="McMahon K.D."/>
            <person name="Konstantinidis K.T."/>
            <person name="Eloe-Fadrosh E.A."/>
            <person name="Kyrpides N.C."/>
            <person name="Woyke T."/>
        </authorList>
    </citation>
    <scope>NUCLEOTIDE SEQUENCE</scope>
    <source>
        <strain evidence="2">GVMAG-M-3300009180-45</strain>
    </source>
</reference>
<feature type="compositionally biased region" description="Basic residues" evidence="1">
    <location>
        <begin position="270"/>
        <end position="280"/>
    </location>
</feature>
<name>A0A6C0F1N8_9ZZZZ</name>
<evidence type="ECO:0000313" key="2">
    <source>
        <dbReference type="EMBL" id="QHT35426.1"/>
    </source>
</evidence>